<gene>
    <name evidence="3" type="ORF">HTY61_08080</name>
</gene>
<evidence type="ECO:0000256" key="2">
    <source>
        <dbReference type="SAM" id="Phobius"/>
    </source>
</evidence>
<dbReference type="EMBL" id="CP054836">
    <property type="protein sequence ID" value="QKV18414.1"/>
    <property type="molecule type" value="Genomic_DNA"/>
</dbReference>
<name>A0A6N1VBZ4_9HYPH</name>
<feature type="region of interest" description="Disordered" evidence="1">
    <location>
        <begin position="55"/>
        <end position="96"/>
    </location>
</feature>
<feature type="transmembrane region" description="Helical" evidence="2">
    <location>
        <begin position="32"/>
        <end position="49"/>
    </location>
</feature>
<organism evidence="3 4">
    <name type="scientific">Oricola thermophila</name>
    <dbReference type="NCBI Taxonomy" id="2742145"/>
    <lineage>
        <taxon>Bacteria</taxon>
        <taxon>Pseudomonadati</taxon>
        <taxon>Pseudomonadota</taxon>
        <taxon>Alphaproteobacteria</taxon>
        <taxon>Hyphomicrobiales</taxon>
        <taxon>Ahrensiaceae</taxon>
        <taxon>Oricola</taxon>
    </lineage>
</organism>
<evidence type="ECO:0000256" key="1">
    <source>
        <dbReference type="SAM" id="MobiDB-lite"/>
    </source>
</evidence>
<keyword evidence="2" id="KW-1133">Transmembrane helix</keyword>
<protein>
    <submittedName>
        <fullName evidence="3">Uncharacterized protein</fullName>
    </submittedName>
</protein>
<dbReference type="RefSeq" id="WP_175276308.1">
    <property type="nucleotide sequence ID" value="NZ_CP054836.1"/>
</dbReference>
<sequence>MIRFLGFLVLLTGLAASFGPGRIGLELPVADLQPMGGVLVAVGGVMLLFGGRRRRNRDAGSAGRVSKTSSIGYRRAAPKPEESKPGIVWGREGDND</sequence>
<evidence type="ECO:0000313" key="3">
    <source>
        <dbReference type="EMBL" id="QKV18414.1"/>
    </source>
</evidence>
<evidence type="ECO:0000313" key="4">
    <source>
        <dbReference type="Proteomes" id="UP000509367"/>
    </source>
</evidence>
<dbReference type="AlphaFoldDB" id="A0A6N1VBZ4"/>
<keyword evidence="2" id="KW-0472">Membrane</keyword>
<accession>A0A6N1VBZ4</accession>
<dbReference type="Proteomes" id="UP000509367">
    <property type="component" value="Chromosome"/>
</dbReference>
<dbReference type="KEGG" id="orm:HTY61_08080"/>
<reference evidence="3 4" key="1">
    <citation type="submission" date="2020-06" db="EMBL/GenBank/DDBJ databases">
        <title>Oricola thermophila sp. nov. isolated from a tidal sediments.</title>
        <authorList>
            <person name="Kwon K.K."/>
            <person name="Yang S.-H."/>
            <person name="Park M.-J."/>
        </authorList>
    </citation>
    <scope>NUCLEOTIDE SEQUENCE [LARGE SCALE GENOMIC DNA]</scope>
    <source>
        <strain evidence="3 4">MEBiC13590</strain>
    </source>
</reference>
<proteinExistence type="predicted"/>
<keyword evidence="2" id="KW-0812">Transmembrane</keyword>
<keyword evidence="4" id="KW-1185">Reference proteome</keyword>